<accession>A0A5C5RMY9</accession>
<feature type="transmembrane region" description="Helical" evidence="1">
    <location>
        <begin position="116"/>
        <end position="138"/>
    </location>
</feature>
<feature type="transmembrane region" description="Helical" evidence="1">
    <location>
        <begin position="59"/>
        <end position="78"/>
    </location>
</feature>
<evidence type="ECO:0000256" key="1">
    <source>
        <dbReference type="SAM" id="Phobius"/>
    </source>
</evidence>
<keyword evidence="1" id="KW-1133">Transmembrane helix</keyword>
<reference evidence="2 3" key="1">
    <citation type="submission" date="2019-08" db="EMBL/GenBank/DDBJ databases">
        <title>Tsukamurella conjunctivitidis sp. nov., Tsukamurella assacharolytica sp. nov. and Tsukamurella sputae sp. nov. isolated from patients with conjunctivitis, bacteraemia (lymphoma) and respiratory infection (sputum) in Hong Kong.</title>
        <authorList>
            <person name="Fok K.M.N."/>
            <person name="Fong J.Y.H."/>
        </authorList>
    </citation>
    <scope>NUCLEOTIDE SEQUENCE [LARGE SCALE GENOMIC DNA]</scope>
    <source>
        <strain evidence="2 3">HKU70</strain>
    </source>
</reference>
<keyword evidence="3" id="KW-1185">Reference proteome</keyword>
<evidence type="ECO:0000313" key="2">
    <source>
        <dbReference type="EMBL" id="TWS24407.1"/>
    </source>
</evidence>
<feature type="transmembrane region" description="Helical" evidence="1">
    <location>
        <begin position="85"/>
        <end position="104"/>
    </location>
</feature>
<dbReference type="EMBL" id="VIGV01000003">
    <property type="protein sequence ID" value="TWS24407.1"/>
    <property type="molecule type" value="Genomic_DNA"/>
</dbReference>
<keyword evidence="1" id="KW-0472">Membrane</keyword>
<organism evidence="2 3">
    <name type="scientific">Tsukamurella sputi</name>
    <dbReference type="NCBI Taxonomy" id="2591848"/>
    <lineage>
        <taxon>Bacteria</taxon>
        <taxon>Bacillati</taxon>
        <taxon>Actinomycetota</taxon>
        <taxon>Actinomycetes</taxon>
        <taxon>Mycobacteriales</taxon>
        <taxon>Tsukamurellaceae</taxon>
        <taxon>Tsukamurella</taxon>
    </lineage>
</organism>
<comment type="caution">
    <text evidence="2">The sequence shown here is derived from an EMBL/GenBank/DDBJ whole genome shotgun (WGS) entry which is preliminary data.</text>
</comment>
<gene>
    <name evidence="2" type="ORF">FK268_12515</name>
</gene>
<sequence>MKLPRWLRRGSWEPLLPPAARYFVVGLVPWEPLLRAYDYITPGAENAASLNIVEQLMPLHLWGVLCLIPASLSLLGLSMRWPAPAILGLFLTGCVEATLSAGQWKAVAGVPWFDGIRGPGITTIFAVAQLGMAFGYFLQVLNERDAREAAREQQ</sequence>
<dbReference type="AlphaFoldDB" id="A0A5C5RMY9"/>
<dbReference type="OrthoDB" id="4773160at2"/>
<dbReference type="RefSeq" id="WP_146434416.1">
    <property type="nucleotide sequence ID" value="NZ_VIGV01000003.1"/>
</dbReference>
<name>A0A5C5RMY9_9ACTN</name>
<proteinExistence type="predicted"/>
<dbReference type="Proteomes" id="UP000319792">
    <property type="component" value="Unassembled WGS sequence"/>
</dbReference>
<evidence type="ECO:0000313" key="3">
    <source>
        <dbReference type="Proteomes" id="UP000319792"/>
    </source>
</evidence>
<protein>
    <submittedName>
        <fullName evidence="2">Uncharacterized protein</fullName>
    </submittedName>
</protein>
<keyword evidence="1" id="KW-0812">Transmembrane</keyword>